<dbReference type="STRING" id="145458.APU90_09500"/>
<dbReference type="EMBL" id="PSWU01000012">
    <property type="protein sequence ID" value="PPI14572.1"/>
    <property type="molecule type" value="Genomic_DNA"/>
</dbReference>
<evidence type="ECO:0000313" key="4">
    <source>
        <dbReference type="EMBL" id="KKM44356.1"/>
    </source>
</evidence>
<feature type="compositionally biased region" description="Low complexity" evidence="3">
    <location>
        <begin position="186"/>
        <end position="197"/>
    </location>
</feature>
<dbReference type="InterPro" id="IPR029063">
    <property type="entry name" value="SAM-dependent_MTases_sf"/>
</dbReference>
<comment type="caution">
    <text evidence="4">The sequence shown here is derived from an EMBL/GenBank/DDBJ whole genome shotgun (WGS) entry which is preliminary data.</text>
</comment>
<dbReference type="PROSITE" id="PS00092">
    <property type="entry name" value="N6_MTASE"/>
    <property type="match status" value="1"/>
</dbReference>
<evidence type="ECO:0000256" key="2">
    <source>
        <dbReference type="ARBA" id="ARBA00022679"/>
    </source>
</evidence>
<evidence type="ECO:0000256" key="3">
    <source>
        <dbReference type="SAM" id="MobiDB-lite"/>
    </source>
</evidence>
<evidence type="ECO:0000313" key="5">
    <source>
        <dbReference type="EMBL" id="PPI14572.1"/>
    </source>
</evidence>
<keyword evidence="2 4" id="KW-0808">Transferase</keyword>
<reference evidence="5 7" key="2">
    <citation type="submission" date="2018-02" db="EMBL/GenBank/DDBJ databases">
        <title>Bacteriophage NCPPB3778 and a type I-E CRISPR drive the evolution of the US Biological Select Agent, Rathayibacter toxicus.</title>
        <authorList>
            <person name="Davis E.W.II."/>
            <person name="Tabima J.F."/>
            <person name="Weisberg A.J."/>
            <person name="Lopes L.D."/>
            <person name="Wiseman M.S."/>
            <person name="Wiseman M.S."/>
            <person name="Pupko T."/>
            <person name="Belcher M.S."/>
            <person name="Sechler A.J."/>
            <person name="Tancos M.A."/>
            <person name="Schroeder B.K."/>
            <person name="Murray T.D."/>
            <person name="Luster D.G."/>
            <person name="Schneider W.L."/>
            <person name="Rogers E."/>
            <person name="Andreote F.D."/>
            <person name="Grunwald N.J."/>
            <person name="Putnam M.L."/>
            <person name="Chang J.H."/>
        </authorList>
    </citation>
    <scope>NUCLEOTIDE SEQUENCE [LARGE SCALE GENOMIC DNA]</scope>
    <source>
        <strain evidence="5 7">FH99</strain>
    </source>
</reference>
<dbReference type="EMBL" id="LBFI01000057">
    <property type="protein sequence ID" value="KKM44356.1"/>
    <property type="molecule type" value="Genomic_DNA"/>
</dbReference>
<organism evidence="4 6">
    <name type="scientific">Rathayibacter toxicus</name>
    <dbReference type="NCBI Taxonomy" id="145458"/>
    <lineage>
        <taxon>Bacteria</taxon>
        <taxon>Bacillati</taxon>
        <taxon>Actinomycetota</taxon>
        <taxon>Actinomycetes</taxon>
        <taxon>Micrococcales</taxon>
        <taxon>Microbacteriaceae</taxon>
        <taxon>Rathayibacter</taxon>
    </lineage>
</organism>
<dbReference type="Proteomes" id="UP000237966">
    <property type="component" value="Unassembled WGS sequence"/>
</dbReference>
<gene>
    <name evidence="5" type="primary">rsmD</name>
    <name evidence="5" type="ORF">C5C51_07400</name>
    <name evidence="4" type="ORF">VT73_10535</name>
</gene>
<dbReference type="PATRIC" id="fig|145458.8.peg.2390"/>
<dbReference type="InterPro" id="IPR004398">
    <property type="entry name" value="RNA_MeTrfase_RsmD"/>
</dbReference>
<dbReference type="SUPFAM" id="SSF53335">
    <property type="entry name" value="S-adenosyl-L-methionine-dependent methyltransferases"/>
    <property type="match status" value="1"/>
</dbReference>
<dbReference type="Gene3D" id="3.40.50.150">
    <property type="entry name" value="Vaccinia Virus protein VP39"/>
    <property type="match status" value="1"/>
</dbReference>
<dbReference type="Pfam" id="PF03602">
    <property type="entry name" value="Cons_hypoth95"/>
    <property type="match status" value="1"/>
</dbReference>
<dbReference type="eggNOG" id="COG0742">
    <property type="taxonomic scope" value="Bacteria"/>
</dbReference>
<dbReference type="InterPro" id="IPR002052">
    <property type="entry name" value="DNA_methylase_N6_adenine_CS"/>
</dbReference>
<dbReference type="PIRSF" id="PIRSF004553">
    <property type="entry name" value="CHP00095"/>
    <property type="match status" value="1"/>
</dbReference>
<dbReference type="GO" id="GO:0008168">
    <property type="term" value="F:methyltransferase activity"/>
    <property type="evidence" value="ECO:0007669"/>
    <property type="project" value="UniProtKB-KW"/>
</dbReference>
<dbReference type="GO" id="GO:0003676">
    <property type="term" value="F:nucleic acid binding"/>
    <property type="evidence" value="ECO:0007669"/>
    <property type="project" value="InterPro"/>
</dbReference>
<dbReference type="GO" id="GO:0031167">
    <property type="term" value="P:rRNA methylation"/>
    <property type="evidence" value="ECO:0007669"/>
    <property type="project" value="InterPro"/>
</dbReference>
<dbReference type="PANTHER" id="PTHR43542">
    <property type="entry name" value="METHYLTRANSFERASE"/>
    <property type="match status" value="1"/>
</dbReference>
<dbReference type="Proteomes" id="UP000052979">
    <property type="component" value="Unassembled WGS sequence"/>
</dbReference>
<dbReference type="AlphaFoldDB" id="A0A0U1PR11"/>
<dbReference type="CDD" id="cd02440">
    <property type="entry name" value="AdoMet_MTases"/>
    <property type="match status" value="1"/>
</dbReference>
<name>A0A0U1PR11_9MICO</name>
<protein>
    <submittedName>
        <fullName evidence="4 5">Methyltransferase</fullName>
    </submittedName>
</protein>
<accession>A0A0U1PR11</accession>
<sequence length="206" mass="21900">MTRIIAGFAGSLSLKVPRSGTRPTSDRVREALFSALEARDALQGATVVDLYAGSGALGLEAASRGAHHVVLVERDIAAARIAGQNARAIAAAAGTTPRPQIEVLTASVRSFLTRAPALRIDTVFLDPPYDLSEDELAADLAGVAPLIATHAVVVVERSARSPEPRWPTELECERRKDYGDTTMWWASPASPTTHTTSQPIAPSQPR</sequence>
<keyword evidence="1 4" id="KW-0489">Methyltransferase</keyword>
<evidence type="ECO:0000313" key="6">
    <source>
        <dbReference type="Proteomes" id="UP000052979"/>
    </source>
</evidence>
<dbReference type="GeneID" id="93666842"/>
<evidence type="ECO:0000313" key="7">
    <source>
        <dbReference type="Proteomes" id="UP000237966"/>
    </source>
</evidence>
<dbReference type="NCBIfam" id="TIGR00095">
    <property type="entry name" value="16S rRNA (guanine(966)-N(2))-methyltransferase RsmD"/>
    <property type="match status" value="1"/>
</dbReference>
<dbReference type="PANTHER" id="PTHR43542:SF1">
    <property type="entry name" value="METHYLTRANSFERASE"/>
    <property type="match status" value="1"/>
</dbReference>
<proteinExistence type="predicted"/>
<keyword evidence="6" id="KW-1185">Reference proteome</keyword>
<feature type="region of interest" description="Disordered" evidence="3">
    <location>
        <begin position="183"/>
        <end position="206"/>
    </location>
</feature>
<dbReference type="KEGG" id="rtc:APU90_09500"/>
<dbReference type="RefSeq" id="WP_042734630.1">
    <property type="nucleotide sequence ID" value="NZ_CP010848.1"/>
</dbReference>
<evidence type="ECO:0000256" key="1">
    <source>
        <dbReference type="ARBA" id="ARBA00022603"/>
    </source>
</evidence>
<dbReference type="OrthoDB" id="9803017at2"/>
<reference evidence="4 6" key="1">
    <citation type="submission" date="2015-04" db="EMBL/GenBank/DDBJ databases">
        <title>Draft genome sequence of Rathayibacter toxicus strain FH-142 (AKA 70134 or CS 32), a Western Australian isolate.</title>
        <authorList>
            <consortium name="Consortium for Microbial Forensics and Genomics (microFORGE)"/>
            <person name="Knight B.M."/>
            <person name="Roberts D.P."/>
            <person name="Lin D."/>
            <person name="Hari K."/>
            <person name="Fletcher J."/>
            <person name="Melcher U."/>
            <person name="Blagden T."/>
            <person name="Luster D.G."/>
            <person name="Sechler A.J."/>
            <person name="Schneider W.L."/>
            <person name="Winegar R.A."/>
        </authorList>
    </citation>
    <scope>NUCLEOTIDE SEQUENCE [LARGE SCALE GENOMIC DNA]</scope>
    <source>
        <strain evidence="4 6">FH142</strain>
    </source>
</reference>